<sequence>MKLKNESSVLDFGDTSFRRKEYMSEYRTLLVLLEKHMENGQTWARNADSQRDFYETVIDQTNLFDRNETEDKKMAKRGRTLTNSLVKTGLINGKREVSDAGRAWLHRNLAPLDEFEKVLSISEDNLIFFRQWSKLRLYNVAGDHYIKPFLFMLKMLSRYKDIPRNNLEVLVLSISPSMGEKELDEIIDKYQLVIDNQLLFDQFLNMYIDQGGMRVEESRLEAILNQKPINEDDFNQFFKNGKSMEAAAPIYLKFVESVLLFREKPTRSSMMAMLRLSKQDKIKKAFGYNATPFNSSKAPQYTLSDFRDDNGENPLLSGSVANIYNVFKNSKRYDLIREYGDMTYRLTNLAGIINYDNGIANLPLQPIFTKLFDKFEIRMSGTQPFDEFEGELGSEFYSNNSFIASLHLNSDSVRSGLEEVAGNYELSDVSKLVNYFEDQKNNRFVELVKNRFPQLSNQVQH</sequence>
<dbReference type="AlphaFoldDB" id="A0A0R2LHR2"/>
<dbReference type="Proteomes" id="UP000051906">
    <property type="component" value="Unassembled WGS sequence"/>
</dbReference>
<organism evidence="1 2">
    <name type="scientific">Levilactobacillus paucivorans</name>
    <dbReference type="NCBI Taxonomy" id="616990"/>
    <lineage>
        <taxon>Bacteria</taxon>
        <taxon>Bacillati</taxon>
        <taxon>Bacillota</taxon>
        <taxon>Bacilli</taxon>
        <taxon>Lactobacillales</taxon>
        <taxon>Lactobacillaceae</taxon>
        <taxon>Levilactobacillus</taxon>
    </lineage>
</organism>
<keyword evidence="2" id="KW-1185">Reference proteome</keyword>
<proteinExistence type="predicted"/>
<dbReference type="PATRIC" id="fig|616990.3.peg.1301"/>
<protein>
    <recommendedName>
        <fullName evidence="3">AlwI restriction endonuclease</fullName>
    </recommendedName>
</protein>
<comment type="caution">
    <text evidence="1">The sequence shown here is derived from an EMBL/GenBank/DDBJ whole genome shotgun (WGS) entry which is preliminary data.</text>
</comment>
<dbReference type="STRING" id="616990.IV54_GL001211"/>
<name>A0A0R2LHR2_9LACO</name>
<evidence type="ECO:0000313" key="2">
    <source>
        <dbReference type="Proteomes" id="UP000051906"/>
    </source>
</evidence>
<evidence type="ECO:0008006" key="3">
    <source>
        <dbReference type="Google" id="ProtNLM"/>
    </source>
</evidence>
<dbReference type="OrthoDB" id="5314016at2"/>
<accession>A0A0R2LHR2</accession>
<dbReference type="RefSeq" id="WP_057879344.1">
    <property type="nucleotide sequence ID" value="NZ_JQCA01000165.1"/>
</dbReference>
<evidence type="ECO:0000313" key="1">
    <source>
        <dbReference type="EMBL" id="KRN97636.1"/>
    </source>
</evidence>
<dbReference type="EMBL" id="JQCA01000165">
    <property type="protein sequence ID" value="KRN97636.1"/>
    <property type="molecule type" value="Genomic_DNA"/>
</dbReference>
<gene>
    <name evidence="1" type="ORF">IV54_GL001211</name>
</gene>
<reference evidence="1 2" key="1">
    <citation type="journal article" date="2015" name="Genome Announc.">
        <title>Expanding the biotechnology potential of lactobacilli through comparative genomics of 213 strains and associated genera.</title>
        <authorList>
            <person name="Sun Z."/>
            <person name="Harris H.M."/>
            <person name="McCann A."/>
            <person name="Guo C."/>
            <person name="Argimon S."/>
            <person name="Zhang W."/>
            <person name="Yang X."/>
            <person name="Jeffery I.B."/>
            <person name="Cooney J.C."/>
            <person name="Kagawa T.F."/>
            <person name="Liu W."/>
            <person name="Song Y."/>
            <person name="Salvetti E."/>
            <person name="Wrobel A."/>
            <person name="Rasinkangas P."/>
            <person name="Parkhill J."/>
            <person name="Rea M.C."/>
            <person name="O'Sullivan O."/>
            <person name="Ritari J."/>
            <person name="Douillard F.P."/>
            <person name="Paul Ross R."/>
            <person name="Yang R."/>
            <person name="Briner A.E."/>
            <person name="Felis G.E."/>
            <person name="de Vos W.M."/>
            <person name="Barrangou R."/>
            <person name="Klaenhammer T.R."/>
            <person name="Caufield P.W."/>
            <person name="Cui Y."/>
            <person name="Zhang H."/>
            <person name="O'Toole P.W."/>
        </authorList>
    </citation>
    <scope>NUCLEOTIDE SEQUENCE [LARGE SCALE GENOMIC DNA]</scope>
    <source>
        <strain evidence="1 2">DSM 22467</strain>
    </source>
</reference>